<evidence type="ECO:0000313" key="1">
    <source>
        <dbReference type="EMBL" id="ERK69236.1"/>
    </source>
</evidence>
<dbReference type="Proteomes" id="UP000016605">
    <property type="component" value="Unassembled WGS sequence"/>
</dbReference>
<sequence length="37" mass="3597">MTASPSPARTVVVTGGAGGIGRGIGRAFAELGDRVVL</sequence>
<dbReference type="SUPFAM" id="SSF51735">
    <property type="entry name" value="NAD(P)-binding Rossmann-fold domains"/>
    <property type="match status" value="1"/>
</dbReference>
<dbReference type="HOGENOM" id="CLU_3352572_0_0_11"/>
<dbReference type="Gene3D" id="3.40.50.720">
    <property type="entry name" value="NAD(P)-binding Rossmann-like Domain"/>
    <property type="match status" value="1"/>
</dbReference>
<dbReference type="EMBL" id="AWVQ01000770">
    <property type="protein sequence ID" value="ERK69236.1"/>
    <property type="molecule type" value="Genomic_DNA"/>
</dbReference>
<feature type="non-terminal residue" evidence="1">
    <location>
        <position position="37"/>
    </location>
</feature>
<dbReference type="AlphaFoldDB" id="U2RK07"/>
<protein>
    <submittedName>
        <fullName evidence="1">Uncharacterized protein</fullName>
    </submittedName>
</protein>
<reference evidence="1 2" key="1">
    <citation type="submission" date="2013-08" db="EMBL/GenBank/DDBJ databases">
        <authorList>
            <person name="Weinstock G."/>
            <person name="Sodergren E."/>
            <person name="Wylie T."/>
            <person name="Fulton L."/>
            <person name="Fulton R."/>
            <person name="Fronick C."/>
            <person name="O'Laughlin M."/>
            <person name="Godfrey J."/>
            <person name="Miner T."/>
            <person name="Herter B."/>
            <person name="Appelbaum E."/>
            <person name="Cordes M."/>
            <person name="Lek S."/>
            <person name="Wollam A."/>
            <person name="Pepin K.H."/>
            <person name="Palsikar V.B."/>
            <person name="Mitreva M."/>
            <person name="Wilson R.K."/>
        </authorList>
    </citation>
    <scope>NUCLEOTIDE SEQUENCE [LARGE SCALE GENOMIC DNA]</scope>
    <source>
        <strain evidence="1 2">ATCC 14665</strain>
    </source>
</reference>
<comment type="caution">
    <text evidence="1">The sequence shown here is derived from an EMBL/GenBank/DDBJ whole genome shotgun (WGS) entry which is preliminary data.</text>
</comment>
<gene>
    <name evidence="1" type="ORF">N136_04439</name>
</gene>
<name>U2RK07_LEIAQ</name>
<organism evidence="1 2">
    <name type="scientific">Leifsonia aquatica ATCC 14665</name>
    <dbReference type="NCBI Taxonomy" id="1358026"/>
    <lineage>
        <taxon>Bacteria</taxon>
        <taxon>Bacillati</taxon>
        <taxon>Actinomycetota</taxon>
        <taxon>Actinomycetes</taxon>
        <taxon>Micrococcales</taxon>
        <taxon>Microbacteriaceae</taxon>
        <taxon>Leifsonia</taxon>
    </lineage>
</organism>
<evidence type="ECO:0000313" key="2">
    <source>
        <dbReference type="Proteomes" id="UP000016605"/>
    </source>
</evidence>
<accession>U2RK07</accession>
<proteinExistence type="predicted"/>
<dbReference type="InterPro" id="IPR036291">
    <property type="entry name" value="NAD(P)-bd_dom_sf"/>
</dbReference>